<evidence type="ECO:0000313" key="3">
    <source>
        <dbReference type="EMBL" id="SNS20498.1"/>
    </source>
</evidence>
<sequence>MKVLVTGGAGFIGANVCRAFTTRPEVERVTVLDDLSSGDLANLDGVGADFVMGSILDRDLLAELVADATTVVHLAARPSVPRSLNDPMASHTVNATGTLHVLEACRETRPHLILASSSSVYGDCPEPYKHEDLPTRPLSPYGASKLATEAYALAYAESYGLPVLPFRFFNVYGPLQAAGQAYAAVIPAFVSAALDGRPVPIYGDGHQARDFTYVGSVTGVLTDAAVRRITSRKPVNLAFGTRVSLLRLKDVLASVLERPIETTFLPPRTGDIHQSQASPHLLREMFPDVCPVSLDDGLRMTVAWFEKASVPGAGT</sequence>
<dbReference type="Pfam" id="PF01370">
    <property type="entry name" value="Epimerase"/>
    <property type="match status" value="1"/>
</dbReference>
<comment type="similarity">
    <text evidence="1">Belongs to the NAD(P)-dependent epimerase/dehydratase family.</text>
</comment>
<evidence type="ECO:0000313" key="4">
    <source>
        <dbReference type="Proteomes" id="UP000198282"/>
    </source>
</evidence>
<dbReference type="Gene3D" id="3.90.25.10">
    <property type="entry name" value="UDP-galactose 4-epimerase, domain 1"/>
    <property type="match status" value="1"/>
</dbReference>
<dbReference type="InterPro" id="IPR001509">
    <property type="entry name" value="Epimerase_deHydtase"/>
</dbReference>
<gene>
    <name evidence="3" type="ORF">SAMN05216276_1005254</name>
</gene>
<dbReference type="EMBL" id="FZOD01000005">
    <property type="protein sequence ID" value="SNS20498.1"/>
    <property type="molecule type" value="Genomic_DNA"/>
</dbReference>
<feature type="domain" description="NAD-dependent epimerase/dehydratase" evidence="2">
    <location>
        <begin position="3"/>
        <end position="217"/>
    </location>
</feature>
<evidence type="ECO:0000256" key="1">
    <source>
        <dbReference type="ARBA" id="ARBA00007637"/>
    </source>
</evidence>
<dbReference type="OrthoDB" id="3505012at2"/>
<organism evidence="3 4">
    <name type="scientific">Streptosporangium subroseum</name>
    <dbReference type="NCBI Taxonomy" id="106412"/>
    <lineage>
        <taxon>Bacteria</taxon>
        <taxon>Bacillati</taxon>
        <taxon>Actinomycetota</taxon>
        <taxon>Actinomycetes</taxon>
        <taxon>Streptosporangiales</taxon>
        <taxon>Streptosporangiaceae</taxon>
        <taxon>Streptosporangium</taxon>
    </lineage>
</organism>
<reference evidence="3 4" key="1">
    <citation type="submission" date="2017-06" db="EMBL/GenBank/DDBJ databases">
        <authorList>
            <person name="Kim H.J."/>
            <person name="Triplett B.A."/>
        </authorList>
    </citation>
    <scope>NUCLEOTIDE SEQUENCE [LARGE SCALE GENOMIC DNA]</scope>
    <source>
        <strain evidence="3 4">CGMCC 4.2132</strain>
    </source>
</reference>
<dbReference type="Proteomes" id="UP000198282">
    <property type="component" value="Unassembled WGS sequence"/>
</dbReference>
<name>A0A239CL94_9ACTN</name>
<dbReference type="Gene3D" id="3.40.50.720">
    <property type="entry name" value="NAD(P)-binding Rossmann-like Domain"/>
    <property type="match status" value="1"/>
</dbReference>
<dbReference type="RefSeq" id="WP_089206505.1">
    <property type="nucleotide sequence ID" value="NZ_FZOD01000005.1"/>
</dbReference>
<dbReference type="AlphaFoldDB" id="A0A239CL94"/>
<keyword evidence="4" id="KW-1185">Reference proteome</keyword>
<evidence type="ECO:0000259" key="2">
    <source>
        <dbReference type="Pfam" id="PF01370"/>
    </source>
</evidence>
<proteinExistence type="inferred from homology"/>
<dbReference type="SUPFAM" id="SSF51735">
    <property type="entry name" value="NAD(P)-binding Rossmann-fold domains"/>
    <property type="match status" value="1"/>
</dbReference>
<dbReference type="PANTHER" id="PTHR43000">
    <property type="entry name" value="DTDP-D-GLUCOSE 4,6-DEHYDRATASE-RELATED"/>
    <property type="match status" value="1"/>
</dbReference>
<accession>A0A239CL94</accession>
<dbReference type="InterPro" id="IPR036291">
    <property type="entry name" value="NAD(P)-bd_dom_sf"/>
</dbReference>
<protein>
    <submittedName>
        <fullName evidence="3">UDP-glucose 4-epimerase</fullName>
    </submittedName>
</protein>